<reference evidence="5" key="1">
    <citation type="submission" date="2022-04" db="EMBL/GenBank/DDBJ databases">
        <title>Genomic mining of Alcaligenes faecalis D334 producing ectoin and derivatives.</title>
        <authorList>
            <person name="Doan V.T."/>
            <person name="Quach N.T."/>
            <person name="Vu T.-H.-N."/>
            <person name="Phi Q.-T."/>
        </authorList>
    </citation>
    <scope>NUCLEOTIDE SEQUENCE</scope>
    <source>
        <strain evidence="5">D334</strain>
    </source>
</reference>
<dbReference type="InterPro" id="IPR000259">
    <property type="entry name" value="Adhesion_dom_fimbrial"/>
</dbReference>
<dbReference type="RefSeq" id="WP_247966537.1">
    <property type="nucleotide sequence ID" value="NZ_CP095873.1"/>
</dbReference>
<dbReference type="AlphaFoldDB" id="A0AAE9HDS3"/>
<protein>
    <submittedName>
        <fullName evidence="5">Fimbrial protein</fullName>
    </submittedName>
</protein>
<evidence type="ECO:0000259" key="4">
    <source>
        <dbReference type="Pfam" id="PF00419"/>
    </source>
</evidence>
<keyword evidence="1 3" id="KW-0732">Signal</keyword>
<dbReference type="InterPro" id="IPR050263">
    <property type="entry name" value="Bact_Fimbrial_Adh_Pro"/>
</dbReference>
<dbReference type="SUPFAM" id="SSF49401">
    <property type="entry name" value="Bacterial adhesins"/>
    <property type="match status" value="1"/>
</dbReference>
<evidence type="ECO:0000256" key="1">
    <source>
        <dbReference type="ARBA" id="ARBA00022729"/>
    </source>
</evidence>
<evidence type="ECO:0000313" key="6">
    <source>
        <dbReference type="Proteomes" id="UP000830925"/>
    </source>
</evidence>
<proteinExistence type="predicted"/>
<dbReference type="GO" id="GO:0043709">
    <property type="term" value="P:cell adhesion involved in single-species biofilm formation"/>
    <property type="evidence" value="ECO:0007669"/>
    <property type="project" value="TreeGrafter"/>
</dbReference>
<dbReference type="PANTHER" id="PTHR33420">
    <property type="entry name" value="FIMBRIAL SUBUNIT ELFA-RELATED"/>
    <property type="match status" value="1"/>
</dbReference>
<dbReference type="Gene3D" id="2.60.40.1090">
    <property type="entry name" value="Fimbrial-type adhesion domain"/>
    <property type="match status" value="1"/>
</dbReference>
<dbReference type="GO" id="GO:0009289">
    <property type="term" value="C:pilus"/>
    <property type="evidence" value="ECO:0007669"/>
    <property type="project" value="InterPro"/>
</dbReference>
<dbReference type="InterPro" id="IPR008966">
    <property type="entry name" value="Adhesion_dom_sf"/>
</dbReference>
<organism evidence="5 6">
    <name type="scientific">Alcaligenes faecalis</name>
    <dbReference type="NCBI Taxonomy" id="511"/>
    <lineage>
        <taxon>Bacteria</taxon>
        <taxon>Pseudomonadati</taxon>
        <taxon>Pseudomonadota</taxon>
        <taxon>Betaproteobacteria</taxon>
        <taxon>Burkholderiales</taxon>
        <taxon>Alcaligenaceae</taxon>
        <taxon>Alcaligenes</taxon>
    </lineage>
</organism>
<feature type="region of interest" description="Disordered" evidence="2">
    <location>
        <begin position="309"/>
        <end position="335"/>
    </location>
</feature>
<dbReference type="Proteomes" id="UP000830925">
    <property type="component" value="Chromosome"/>
</dbReference>
<evidence type="ECO:0000313" key="5">
    <source>
        <dbReference type="EMBL" id="UPL22406.1"/>
    </source>
</evidence>
<sequence>MKNKKYGNKLFSILLGGAFLCSSVSALAQISNDCQRNTDLNLYDWKVEPYGNGIYNGKVIATASTNSTFFYAPYERKSNVDAGGLNGGAYPYNAIPMPKTPGVGVRVSWNGYYSIYSFTASTLRPNGTPVSVPYLGTMLTGESRGSYTINFYFKYEIVVIDAEKYKGGKLEVSNEQAIRAVVSRVGANGARTMCKNGMLDLLTPLVNGGGIPEMPKPPAPTCSSADLNRVVSMPPITLSQLAAYGSSRSEGRIAEQNFELVGRGCPAGTTIKAFFTDTRASSEPKNYLRSSHPSVGVRLYHRDSQQPIEFGPAPVGSTLPDRPPVVEGPTSSSLSDMHLPITAQYVQLPNVQSGTVTPGSLQAEAVVTFMYD</sequence>
<dbReference type="EMBL" id="CP095873">
    <property type="protein sequence ID" value="UPL22406.1"/>
    <property type="molecule type" value="Genomic_DNA"/>
</dbReference>
<dbReference type="PANTHER" id="PTHR33420:SF3">
    <property type="entry name" value="FIMBRIAL SUBUNIT ELFA"/>
    <property type="match status" value="1"/>
</dbReference>
<accession>A0AAE9HDS3</accession>
<feature type="signal peptide" evidence="3">
    <location>
        <begin position="1"/>
        <end position="28"/>
    </location>
</feature>
<evidence type="ECO:0000256" key="3">
    <source>
        <dbReference type="SAM" id="SignalP"/>
    </source>
</evidence>
<dbReference type="Pfam" id="PF00419">
    <property type="entry name" value="Fimbrial"/>
    <property type="match status" value="1"/>
</dbReference>
<gene>
    <name evidence="5" type="ORF">MXF72_04805</name>
</gene>
<feature type="chain" id="PRO_5042179090" evidence="3">
    <location>
        <begin position="29"/>
        <end position="372"/>
    </location>
</feature>
<feature type="domain" description="Fimbrial-type adhesion" evidence="4">
    <location>
        <begin position="219"/>
        <end position="372"/>
    </location>
</feature>
<evidence type="ECO:0000256" key="2">
    <source>
        <dbReference type="SAM" id="MobiDB-lite"/>
    </source>
</evidence>
<name>A0AAE9HDS3_ALCFA</name>
<dbReference type="InterPro" id="IPR036937">
    <property type="entry name" value="Adhesion_dom_fimbrial_sf"/>
</dbReference>